<dbReference type="CDD" id="cd11618">
    <property type="entry name" value="ChtBD1_1"/>
    <property type="match status" value="2"/>
</dbReference>
<keyword evidence="5 13" id="KW-0378">Hydrolase</keyword>
<dbReference type="GO" id="GO:0016810">
    <property type="term" value="F:hydrolase activity, acting on carbon-nitrogen (but not peptide) bonds"/>
    <property type="evidence" value="ECO:0007669"/>
    <property type="project" value="InterPro"/>
</dbReference>
<feature type="disulfide bond" evidence="8">
    <location>
        <begin position="496"/>
        <end position="510"/>
    </location>
</feature>
<sequence>MIWISMLAASLTALPVLTNAHYSENEGLPKLLGSRAVQVLKERLSPGQYASTIGVERSQVWSQHSRLSRRQNNDNIDGECGSGPGACANGYCCSAAGWCGKGIDYCSAPDCQFNYGNGCDTLMVPNGPLTRSVQRTKIGDVPYGGAGVYSCVKPGNIAITFDDGPNSYTSHVLDLFDQYKAKATFFITGNNIGKGPIDNAAYPWASVIKRAYASGHQIASHTWGHQDLSLITKAQRLDQMYHNEVALNNILGFFPTYMRPPYSSCTNACQKDLADLGYHVIYFDLDTEDYLNDDPNKIMTSKIDFFGNMTTKTAAKGGSFLSISHDIHYQTAYNLTEFMLSTFTQLGYKSVTVGECLGDDPANWYRTLGGGSLETSAPTQPPPAAPTAPPTAAPTLAPTSSPVAPPPGTVPQSVVSVDATCGTKSGFTCKGSQFGGCCSVNGWCGSSTAHCGTGCQSGFGTCGITPTGGKGKPVSLDASCGGVNGFTCIGSEFGSCCSPAGYCGSTSAYCSTGCQRSFGQCTK</sequence>
<dbReference type="PROSITE" id="PS00026">
    <property type="entry name" value="CHIT_BIND_I_1"/>
    <property type="match status" value="1"/>
</dbReference>
<reference evidence="13" key="1">
    <citation type="journal article" date="2020" name="Stud. Mycol.">
        <title>101 Dothideomycetes genomes: a test case for predicting lifestyles and emergence of pathogens.</title>
        <authorList>
            <person name="Haridas S."/>
            <person name="Albert R."/>
            <person name="Binder M."/>
            <person name="Bloem J."/>
            <person name="Labutti K."/>
            <person name="Salamov A."/>
            <person name="Andreopoulos B."/>
            <person name="Baker S."/>
            <person name="Barry K."/>
            <person name="Bills G."/>
            <person name="Bluhm B."/>
            <person name="Cannon C."/>
            <person name="Castanera R."/>
            <person name="Culley D."/>
            <person name="Daum C."/>
            <person name="Ezra D."/>
            <person name="Gonzalez J."/>
            <person name="Henrissat B."/>
            <person name="Kuo A."/>
            <person name="Liang C."/>
            <person name="Lipzen A."/>
            <person name="Lutzoni F."/>
            <person name="Magnuson J."/>
            <person name="Mondo S."/>
            <person name="Nolan M."/>
            <person name="Ohm R."/>
            <person name="Pangilinan J."/>
            <person name="Park H.-J."/>
            <person name="Ramirez L."/>
            <person name="Alfaro M."/>
            <person name="Sun H."/>
            <person name="Tritt A."/>
            <person name="Yoshinaga Y."/>
            <person name="Zwiers L.-H."/>
            <person name="Turgeon B."/>
            <person name="Goodwin S."/>
            <person name="Spatafora J."/>
            <person name="Crous P."/>
            <person name="Grigoriev I."/>
        </authorList>
    </citation>
    <scope>NUCLEOTIDE SEQUENCE</scope>
    <source>
        <strain evidence="13">CBS 115976</strain>
    </source>
</reference>
<keyword evidence="4 10" id="KW-0732">Signal</keyword>
<evidence type="ECO:0000256" key="9">
    <source>
        <dbReference type="SAM" id="MobiDB-lite"/>
    </source>
</evidence>
<dbReference type="Gene3D" id="3.30.60.10">
    <property type="entry name" value="Endochitinase-like"/>
    <property type="match status" value="3"/>
</dbReference>
<keyword evidence="2 8" id="KW-0147">Chitin-binding</keyword>
<feature type="chain" id="PRO_5025470139" evidence="10">
    <location>
        <begin position="21"/>
        <end position="523"/>
    </location>
</feature>
<dbReference type="Gene3D" id="3.20.20.370">
    <property type="entry name" value="Glycoside hydrolase/deacetylase"/>
    <property type="match status" value="1"/>
</dbReference>
<evidence type="ECO:0000313" key="13">
    <source>
        <dbReference type="EMBL" id="KAF2671736.1"/>
    </source>
</evidence>
<gene>
    <name evidence="13" type="ORF">BT63DRAFT_422264</name>
</gene>
<dbReference type="GO" id="GO:0005975">
    <property type="term" value="P:carbohydrate metabolic process"/>
    <property type="evidence" value="ECO:0007669"/>
    <property type="project" value="InterPro"/>
</dbReference>
<dbReference type="AlphaFoldDB" id="A0A6A6UJ58"/>
<dbReference type="OrthoDB" id="407355at2759"/>
<dbReference type="PANTHER" id="PTHR46471:SF2">
    <property type="entry name" value="CHITIN DEACETYLASE-RELATED"/>
    <property type="match status" value="1"/>
</dbReference>
<accession>A0A6A6UJ58</accession>
<protein>
    <submittedName>
        <fullName evidence="13">Glycoside hydrolase/deacetylase</fullName>
    </submittedName>
</protein>
<dbReference type="InterPro" id="IPR001002">
    <property type="entry name" value="Chitin-bd_1"/>
</dbReference>
<comment type="cofactor">
    <cofactor evidence="1">
        <name>Co(2+)</name>
        <dbReference type="ChEBI" id="CHEBI:48828"/>
    </cofactor>
</comment>
<evidence type="ECO:0000256" key="8">
    <source>
        <dbReference type="PROSITE-ProRule" id="PRU00261"/>
    </source>
</evidence>
<feature type="domain" description="Chitin-binding type-1" evidence="11">
    <location>
        <begin position="418"/>
        <end position="464"/>
    </location>
</feature>
<evidence type="ECO:0000256" key="6">
    <source>
        <dbReference type="ARBA" id="ARBA00023277"/>
    </source>
</evidence>
<name>A0A6A6UJ58_9PEZI</name>
<feature type="disulfide bond" evidence="8">
    <location>
        <begin position="92"/>
        <end position="106"/>
    </location>
</feature>
<evidence type="ECO:0000313" key="14">
    <source>
        <dbReference type="Proteomes" id="UP000799302"/>
    </source>
</evidence>
<evidence type="ECO:0000256" key="10">
    <source>
        <dbReference type="SAM" id="SignalP"/>
    </source>
</evidence>
<dbReference type="CDD" id="cd10951">
    <property type="entry name" value="CE4_ClCDA_like"/>
    <property type="match status" value="1"/>
</dbReference>
<evidence type="ECO:0000259" key="11">
    <source>
        <dbReference type="PROSITE" id="PS50941"/>
    </source>
</evidence>
<evidence type="ECO:0000256" key="2">
    <source>
        <dbReference type="ARBA" id="ARBA00022669"/>
    </source>
</evidence>
<dbReference type="InterPro" id="IPR002509">
    <property type="entry name" value="NODB_dom"/>
</dbReference>
<dbReference type="GO" id="GO:0008061">
    <property type="term" value="F:chitin binding"/>
    <property type="evidence" value="ECO:0007669"/>
    <property type="project" value="UniProtKB-UniRule"/>
</dbReference>
<dbReference type="PROSITE" id="PS50941">
    <property type="entry name" value="CHIT_BIND_I_2"/>
    <property type="match status" value="3"/>
</dbReference>
<dbReference type="InterPro" id="IPR036861">
    <property type="entry name" value="Endochitinase-like_sf"/>
</dbReference>
<dbReference type="EMBL" id="MU004232">
    <property type="protein sequence ID" value="KAF2671736.1"/>
    <property type="molecule type" value="Genomic_DNA"/>
</dbReference>
<feature type="domain" description="Chitin-binding type-1" evidence="11">
    <location>
        <begin position="77"/>
        <end position="121"/>
    </location>
</feature>
<dbReference type="InterPro" id="IPR011330">
    <property type="entry name" value="Glyco_hydro/deAcase_b/a-brl"/>
</dbReference>
<keyword evidence="8" id="KW-1015">Disulfide bond</keyword>
<feature type="domain" description="NodB homology" evidence="12">
    <location>
        <begin position="155"/>
        <end position="351"/>
    </location>
</feature>
<dbReference type="PROSITE" id="PS51677">
    <property type="entry name" value="NODB"/>
    <property type="match status" value="1"/>
</dbReference>
<keyword evidence="14" id="KW-1185">Reference proteome</keyword>
<feature type="signal peptide" evidence="10">
    <location>
        <begin position="1"/>
        <end position="20"/>
    </location>
</feature>
<dbReference type="GO" id="GO:0046872">
    <property type="term" value="F:metal ion binding"/>
    <property type="evidence" value="ECO:0007669"/>
    <property type="project" value="UniProtKB-KW"/>
</dbReference>
<dbReference type="InterPro" id="IPR018371">
    <property type="entry name" value="Chitin-binding_1_CS"/>
</dbReference>
<feature type="disulfide bond" evidence="8">
    <location>
        <begin position="87"/>
        <end position="99"/>
    </location>
</feature>
<feature type="domain" description="Chitin-binding type-1" evidence="11">
    <location>
        <begin position="477"/>
        <end position="523"/>
    </location>
</feature>
<feature type="region of interest" description="Disordered" evidence="9">
    <location>
        <begin position="368"/>
        <end position="409"/>
    </location>
</feature>
<keyword evidence="3" id="KW-0479">Metal-binding</keyword>
<organism evidence="13 14">
    <name type="scientific">Microthyrium microscopicum</name>
    <dbReference type="NCBI Taxonomy" id="703497"/>
    <lineage>
        <taxon>Eukaryota</taxon>
        <taxon>Fungi</taxon>
        <taxon>Dikarya</taxon>
        <taxon>Ascomycota</taxon>
        <taxon>Pezizomycotina</taxon>
        <taxon>Dothideomycetes</taxon>
        <taxon>Dothideomycetes incertae sedis</taxon>
        <taxon>Microthyriales</taxon>
        <taxon>Microthyriaceae</taxon>
        <taxon>Microthyrium</taxon>
    </lineage>
</organism>
<proteinExistence type="predicted"/>
<dbReference type="CDD" id="cd00035">
    <property type="entry name" value="ChtBD1"/>
    <property type="match status" value="1"/>
</dbReference>
<dbReference type="SUPFAM" id="SSF57016">
    <property type="entry name" value="Plant lectins/antimicrobial peptides"/>
    <property type="match status" value="3"/>
</dbReference>
<dbReference type="PANTHER" id="PTHR46471">
    <property type="entry name" value="CHITIN DEACETYLASE"/>
    <property type="match status" value="1"/>
</dbReference>
<evidence type="ECO:0000256" key="5">
    <source>
        <dbReference type="ARBA" id="ARBA00022801"/>
    </source>
</evidence>
<dbReference type="SUPFAM" id="SSF88713">
    <property type="entry name" value="Glycoside hydrolase/deacetylase"/>
    <property type="match status" value="1"/>
</dbReference>
<keyword evidence="6" id="KW-0119">Carbohydrate metabolism</keyword>
<feature type="compositionally biased region" description="Low complexity" evidence="9">
    <location>
        <begin position="393"/>
        <end position="402"/>
    </location>
</feature>
<evidence type="ECO:0000256" key="4">
    <source>
        <dbReference type="ARBA" id="ARBA00022729"/>
    </source>
</evidence>
<dbReference type="Proteomes" id="UP000799302">
    <property type="component" value="Unassembled WGS sequence"/>
</dbReference>
<dbReference type="Pfam" id="PF01522">
    <property type="entry name" value="Polysacc_deac_1"/>
    <property type="match status" value="1"/>
</dbReference>
<evidence type="ECO:0000256" key="3">
    <source>
        <dbReference type="ARBA" id="ARBA00022723"/>
    </source>
</evidence>
<feature type="disulfide bond" evidence="8">
    <location>
        <begin position="437"/>
        <end position="451"/>
    </location>
</feature>
<evidence type="ECO:0000259" key="12">
    <source>
        <dbReference type="PROSITE" id="PS51677"/>
    </source>
</evidence>
<comment type="caution">
    <text evidence="8">Lacks conserved residue(s) required for the propagation of feature annotation.</text>
</comment>
<evidence type="ECO:0000256" key="7">
    <source>
        <dbReference type="ARBA" id="ARBA00023285"/>
    </source>
</evidence>
<evidence type="ECO:0000256" key="1">
    <source>
        <dbReference type="ARBA" id="ARBA00001941"/>
    </source>
</evidence>
<feature type="compositionally biased region" description="Pro residues" evidence="9">
    <location>
        <begin position="379"/>
        <end position="392"/>
    </location>
</feature>
<dbReference type="SMART" id="SM00270">
    <property type="entry name" value="ChtBD1"/>
    <property type="match status" value="3"/>
</dbReference>
<keyword evidence="7" id="KW-0170">Cobalt</keyword>